<dbReference type="GO" id="GO:0016787">
    <property type="term" value="F:hydrolase activity"/>
    <property type="evidence" value="ECO:0007669"/>
    <property type="project" value="UniProtKB-KW"/>
</dbReference>
<dbReference type="Pfam" id="PF00561">
    <property type="entry name" value="Abhydrolase_1"/>
    <property type="match status" value="1"/>
</dbReference>
<dbReference type="InterPro" id="IPR050266">
    <property type="entry name" value="AB_hydrolase_sf"/>
</dbReference>
<evidence type="ECO:0000313" key="2">
    <source>
        <dbReference type="EMBL" id="MFI1965993.1"/>
    </source>
</evidence>
<organism evidence="2 3">
    <name type="scientific">Streptomyces pathocidini</name>
    <dbReference type="NCBI Taxonomy" id="1650571"/>
    <lineage>
        <taxon>Bacteria</taxon>
        <taxon>Bacillati</taxon>
        <taxon>Actinomycetota</taxon>
        <taxon>Actinomycetes</taxon>
        <taxon>Kitasatosporales</taxon>
        <taxon>Streptomycetaceae</taxon>
        <taxon>Streptomyces</taxon>
    </lineage>
</organism>
<dbReference type="InterPro" id="IPR029058">
    <property type="entry name" value="AB_hydrolase_fold"/>
</dbReference>
<keyword evidence="2" id="KW-0378">Hydrolase</keyword>
<dbReference type="EMBL" id="JBIRWE010000007">
    <property type="protein sequence ID" value="MFI1965993.1"/>
    <property type="molecule type" value="Genomic_DNA"/>
</dbReference>
<feature type="domain" description="AB hydrolase-1" evidence="1">
    <location>
        <begin position="27"/>
        <end position="273"/>
    </location>
</feature>
<dbReference type="PANTHER" id="PTHR43798:SF33">
    <property type="entry name" value="HYDROLASE, PUTATIVE (AFU_ORTHOLOGUE AFUA_2G14860)-RELATED"/>
    <property type="match status" value="1"/>
</dbReference>
<dbReference type="Gene3D" id="3.40.50.1820">
    <property type="entry name" value="alpha/beta hydrolase"/>
    <property type="match status" value="1"/>
</dbReference>
<sequence>MPYFRSYDGTDLHYRVLPARSPGPAAPPLVCLAGGPGRDAVYLGDLGGLDAHRPLVVPDARGTGGSPPAPEPSSYAFPNLAEDLEALREHLALDAFALLAHDAAAATAQAYAATHGARLTHLVLVCPGSRLQGELPDDAREIFEARIAEPWWPDASVAVHQLAEVSDLDEVRQLLLRAAPMAYGRWGEPQQAHARAEAAQLNPVPRAGFWQGVDEPTRRALLARLREAACPVLVVTGDLDAVTGMRAGGLVADSFPNAVLRPLRGVGHYPWVDEPETLRPLVEDFLPQAPGEPGEPGAL</sequence>
<name>A0ABW7UTQ1_9ACTN</name>
<dbReference type="Proteomes" id="UP001611548">
    <property type="component" value="Unassembled WGS sequence"/>
</dbReference>
<keyword evidence="3" id="KW-1185">Reference proteome</keyword>
<dbReference type="SUPFAM" id="SSF53474">
    <property type="entry name" value="alpha/beta-Hydrolases"/>
    <property type="match status" value="1"/>
</dbReference>
<comment type="caution">
    <text evidence="2">The sequence shown here is derived from an EMBL/GenBank/DDBJ whole genome shotgun (WGS) entry which is preliminary data.</text>
</comment>
<dbReference type="PANTHER" id="PTHR43798">
    <property type="entry name" value="MONOACYLGLYCEROL LIPASE"/>
    <property type="match status" value="1"/>
</dbReference>
<dbReference type="InterPro" id="IPR000073">
    <property type="entry name" value="AB_hydrolase_1"/>
</dbReference>
<accession>A0ABW7UTQ1</accession>
<evidence type="ECO:0000313" key="3">
    <source>
        <dbReference type="Proteomes" id="UP001611548"/>
    </source>
</evidence>
<reference evidence="2 3" key="1">
    <citation type="submission" date="2024-10" db="EMBL/GenBank/DDBJ databases">
        <title>The Natural Products Discovery Center: Release of the First 8490 Sequenced Strains for Exploring Actinobacteria Biosynthetic Diversity.</title>
        <authorList>
            <person name="Kalkreuter E."/>
            <person name="Kautsar S.A."/>
            <person name="Yang D."/>
            <person name="Bader C.D."/>
            <person name="Teijaro C.N."/>
            <person name="Fluegel L."/>
            <person name="Davis C.M."/>
            <person name="Simpson J.R."/>
            <person name="Lauterbach L."/>
            <person name="Steele A.D."/>
            <person name="Gui C."/>
            <person name="Meng S."/>
            <person name="Li G."/>
            <person name="Viehrig K."/>
            <person name="Ye F."/>
            <person name="Su P."/>
            <person name="Kiefer A.F."/>
            <person name="Nichols A."/>
            <person name="Cepeda A.J."/>
            <person name="Yan W."/>
            <person name="Fan B."/>
            <person name="Jiang Y."/>
            <person name="Adhikari A."/>
            <person name="Zheng C.-J."/>
            <person name="Schuster L."/>
            <person name="Cowan T.M."/>
            <person name="Smanski M.J."/>
            <person name="Chevrette M.G."/>
            <person name="De Carvalho L.P.S."/>
            <person name="Shen B."/>
        </authorList>
    </citation>
    <scope>NUCLEOTIDE SEQUENCE [LARGE SCALE GENOMIC DNA]</scope>
    <source>
        <strain evidence="2 3">NPDC020327</strain>
    </source>
</reference>
<dbReference type="RefSeq" id="WP_055472815.1">
    <property type="nucleotide sequence ID" value="NZ_JBIRWE010000007.1"/>
</dbReference>
<proteinExistence type="predicted"/>
<gene>
    <name evidence="2" type="ORF">ACH429_18105</name>
</gene>
<protein>
    <submittedName>
        <fullName evidence="2">Alpha/beta fold hydrolase</fullName>
    </submittedName>
</protein>
<evidence type="ECO:0000259" key="1">
    <source>
        <dbReference type="Pfam" id="PF00561"/>
    </source>
</evidence>